<protein>
    <submittedName>
        <fullName evidence="2">Class A beta-lactamase-related serine hydrolase</fullName>
    </submittedName>
</protein>
<comment type="caution">
    <text evidence="2">The sequence shown here is derived from an EMBL/GenBank/DDBJ whole genome shotgun (WGS) entry which is preliminary data.</text>
</comment>
<keyword evidence="3" id="KW-1185">Reference proteome</keyword>
<keyword evidence="2" id="KW-0378">Hydrolase</keyword>
<feature type="domain" description="Beta-lactamase-related" evidence="1">
    <location>
        <begin position="156"/>
        <end position="453"/>
    </location>
</feature>
<evidence type="ECO:0000259" key="1">
    <source>
        <dbReference type="Pfam" id="PF00144"/>
    </source>
</evidence>
<dbReference type="Pfam" id="PF00144">
    <property type="entry name" value="Beta-lactamase"/>
    <property type="match status" value="1"/>
</dbReference>
<evidence type="ECO:0000313" key="2">
    <source>
        <dbReference type="EMBL" id="RUL75957.1"/>
    </source>
</evidence>
<name>A0A3S0Q4T5_9GAMM</name>
<dbReference type="PANTHER" id="PTHR46825">
    <property type="entry name" value="D-ALANYL-D-ALANINE-CARBOXYPEPTIDASE/ENDOPEPTIDASE AMPH"/>
    <property type="match status" value="1"/>
</dbReference>
<dbReference type="GO" id="GO:0016787">
    <property type="term" value="F:hydrolase activity"/>
    <property type="evidence" value="ECO:0007669"/>
    <property type="project" value="UniProtKB-KW"/>
</dbReference>
<accession>A0A3S0Q4T5</accession>
<dbReference type="InterPro" id="IPR012338">
    <property type="entry name" value="Beta-lactam/transpept-like"/>
</dbReference>
<gene>
    <name evidence="2" type="ORF">EKH80_09540</name>
</gene>
<dbReference type="Gene3D" id="3.40.710.10">
    <property type="entry name" value="DD-peptidase/beta-lactamase superfamily"/>
    <property type="match status" value="1"/>
</dbReference>
<dbReference type="OrthoDB" id="9799367at2"/>
<dbReference type="SUPFAM" id="SSF56601">
    <property type="entry name" value="beta-lactamase/transpeptidase-like"/>
    <property type="match status" value="1"/>
</dbReference>
<dbReference type="AlphaFoldDB" id="A0A3S0Q4T5"/>
<dbReference type="Proteomes" id="UP000274358">
    <property type="component" value="Unassembled WGS sequence"/>
</dbReference>
<dbReference type="RefSeq" id="WP_126684522.1">
    <property type="nucleotide sequence ID" value="NZ_RYYV01000006.1"/>
</dbReference>
<dbReference type="PANTHER" id="PTHR46825:SF9">
    <property type="entry name" value="BETA-LACTAMASE-RELATED DOMAIN-CONTAINING PROTEIN"/>
    <property type="match status" value="1"/>
</dbReference>
<dbReference type="InterPro" id="IPR050491">
    <property type="entry name" value="AmpC-like"/>
</dbReference>
<evidence type="ECO:0000313" key="3">
    <source>
        <dbReference type="Proteomes" id="UP000274358"/>
    </source>
</evidence>
<proteinExistence type="predicted"/>
<sequence length="473" mass="51190">MATTSKQTQLPDTPVGHLAGELIRQANDDGPARITQWAPSVLSASMASDDKAAFVTDLASAARDSGGLDVFDVRTDPHQPGLLEVAVKGRRHGQAALFWLTADSAHPNRLAQAMLVPMDNPLFDSWPKGPVSHAELGKQIHTVLDKLVRASDFSGCVTVLDGGETVFDECRGLAERNFHVPIDHQTKFHIGSMDKMFTAVAIAQLVESGKLSWNDTLAKLIPEYPGQAATKKITVWELLHHTSGLGDFLVPEYFEHSERYVNPVDYLSLIARQPLLSDPGKQMNYSNAGFMLLGRIIENVSGESYFDYIQHHVFEPAQMASSGFDSEDEIVPGLAVGYYHDDGVFSRTWKADWLKIGYKSGPAGGGYSTTADLLRFAKALQGGKLVKPATLTKMFDDEVPAGPGGYATGFGDRLSHGRHVRGHQGGIAGTTANLEMIWETGAAVALASNEGESQHWLLAEQIADLLAVEGAKN</sequence>
<dbReference type="InterPro" id="IPR001466">
    <property type="entry name" value="Beta-lactam-related"/>
</dbReference>
<organism evidence="2 3">
    <name type="scientific">Dyella choica</name>
    <dbReference type="NCBI Taxonomy" id="1927959"/>
    <lineage>
        <taxon>Bacteria</taxon>
        <taxon>Pseudomonadati</taxon>
        <taxon>Pseudomonadota</taxon>
        <taxon>Gammaproteobacteria</taxon>
        <taxon>Lysobacterales</taxon>
        <taxon>Rhodanobacteraceae</taxon>
        <taxon>Dyella</taxon>
    </lineage>
</organism>
<reference evidence="2 3" key="1">
    <citation type="submission" date="2018-12" db="EMBL/GenBank/DDBJ databases">
        <title>Dyella dinghuensis sp. nov. DHOA06 and Dyella choica sp. nov. 4M-K27, isolated from forest soil.</title>
        <authorList>
            <person name="Qiu L.-H."/>
            <person name="Gao Z.-H."/>
        </authorList>
    </citation>
    <scope>NUCLEOTIDE SEQUENCE [LARGE SCALE GENOMIC DNA]</scope>
    <source>
        <strain evidence="2 3">4M-K27</strain>
    </source>
</reference>
<dbReference type="EMBL" id="RYYV01000006">
    <property type="protein sequence ID" value="RUL75957.1"/>
    <property type="molecule type" value="Genomic_DNA"/>
</dbReference>